<dbReference type="AlphaFoldDB" id="A0ABD1PT32"/>
<accession>A0ABD1PT32</accession>
<organism evidence="2 3">
    <name type="scientific">Abeliophyllum distichum</name>
    <dbReference type="NCBI Taxonomy" id="126358"/>
    <lineage>
        <taxon>Eukaryota</taxon>
        <taxon>Viridiplantae</taxon>
        <taxon>Streptophyta</taxon>
        <taxon>Embryophyta</taxon>
        <taxon>Tracheophyta</taxon>
        <taxon>Spermatophyta</taxon>
        <taxon>Magnoliopsida</taxon>
        <taxon>eudicotyledons</taxon>
        <taxon>Gunneridae</taxon>
        <taxon>Pentapetalae</taxon>
        <taxon>asterids</taxon>
        <taxon>lamiids</taxon>
        <taxon>Lamiales</taxon>
        <taxon>Oleaceae</taxon>
        <taxon>Forsythieae</taxon>
        <taxon>Abeliophyllum</taxon>
    </lineage>
</organism>
<gene>
    <name evidence="2" type="ORF">Adt_42359</name>
</gene>
<sequence length="157" mass="17672">MVAQFFLQLIPFLFLNHFASWSGLRTCPKPDSSFRSWYKRMDVDSILCSIQALFSLWKQVKASCAPRSSFAARLSTSSVPSTKDMTILKKVVLAYTSFMNKDISRASAASQKELPVHRSKDLVDALKCLILELLATTILTSRIHQEVSLILSKNVEL</sequence>
<dbReference type="Proteomes" id="UP001604336">
    <property type="component" value="Unassembled WGS sequence"/>
</dbReference>
<name>A0ABD1PT32_9LAMI</name>
<evidence type="ECO:0000313" key="3">
    <source>
        <dbReference type="Proteomes" id="UP001604336"/>
    </source>
</evidence>
<dbReference type="EMBL" id="JBFOLK010000013">
    <property type="protein sequence ID" value="KAL2466508.1"/>
    <property type="molecule type" value="Genomic_DNA"/>
</dbReference>
<evidence type="ECO:0000256" key="1">
    <source>
        <dbReference type="SAM" id="SignalP"/>
    </source>
</evidence>
<feature type="chain" id="PRO_5044861795" evidence="1">
    <location>
        <begin position="22"/>
        <end position="157"/>
    </location>
</feature>
<keyword evidence="1" id="KW-0732">Signal</keyword>
<reference evidence="3" key="1">
    <citation type="submission" date="2024-07" db="EMBL/GenBank/DDBJ databases">
        <title>Two chromosome-level genome assemblies of Korean endemic species Abeliophyllum distichum and Forsythia ovata (Oleaceae).</title>
        <authorList>
            <person name="Jang H."/>
        </authorList>
    </citation>
    <scope>NUCLEOTIDE SEQUENCE [LARGE SCALE GENOMIC DNA]</scope>
</reference>
<keyword evidence="3" id="KW-1185">Reference proteome</keyword>
<evidence type="ECO:0000313" key="2">
    <source>
        <dbReference type="EMBL" id="KAL2466508.1"/>
    </source>
</evidence>
<proteinExistence type="predicted"/>
<protein>
    <submittedName>
        <fullName evidence="2">Uncharacterized protein</fullName>
    </submittedName>
</protein>
<feature type="signal peptide" evidence="1">
    <location>
        <begin position="1"/>
        <end position="21"/>
    </location>
</feature>
<comment type="caution">
    <text evidence="2">The sequence shown here is derived from an EMBL/GenBank/DDBJ whole genome shotgun (WGS) entry which is preliminary data.</text>
</comment>